<evidence type="ECO:0000313" key="2">
    <source>
        <dbReference type="Proteomes" id="UP000230423"/>
    </source>
</evidence>
<name>A0A2G9TNS2_TELCI</name>
<evidence type="ECO:0008006" key="3">
    <source>
        <dbReference type="Google" id="ProtNLM"/>
    </source>
</evidence>
<sequence>MFMNAYAGIPKIATVWIAALSHEGLEAFYHTDDQFLDMFKRNEKHFDNSLLFFMGDHGPRYSNIHTVRLGRYENRNPFLLVALPKMLRGTTVHEELKAKSMQLMTPFDLHATDPELQRKLGTFVAQELNRELARTGYGKKCMKQGYKKAIDIEELNLGTNTLYTVYVELKPSDGLFS</sequence>
<protein>
    <recommendedName>
        <fullName evidence="3">Sulfatase N-terminal domain-containing protein</fullName>
    </recommendedName>
</protein>
<dbReference type="AlphaFoldDB" id="A0A2G9TNS2"/>
<keyword evidence="2" id="KW-1185">Reference proteome</keyword>
<gene>
    <name evidence="1" type="ORF">TELCIR_18950</name>
</gene>
<dbReference type="GO" id="GO:0005615">
    <property type="term" value="C:extracellular space"/>
    <property type="evidence" value="ECO:0007669"/>
    <property type="project" value="TreeGrafter"/>
</dbReference>
<dbReference type="Pfam" id="PF02995">
    <property type="entry name" value="DUF229"/>
    <property type="match status" value="1"/>
</dbReference>
<dbReference type="InterPro" id="IPR004245">
    <property type="entry name" value="DUF229"/>
</dbReference>
<evidence type="ECO:0000313" key="1">
    <source>
        <dbReference type="EMBL" id="PIO59585.1"/>
    </source>
</evidence>
<reference evidence="1 2" key="1">
    <citation type="submission" date="2015-09" db="EMBL/GenBank/DDBJ databases">
        <title>Draft genome of the parasitic nematode Teladorsagia circumcincta isolate WARC Sus (inbred).</title>
        <authorList>
            <person name="Mitreva M."/>
        </authorList>
    </citation>
    <scope>NUCLEOTIDE SEQUENCE [LARGE SCALE GENOMIC DNA]</scope>
    <source>
        <strain evidence="1 2">S</strain>
    </source>
</reference>
<dbReference type="EMBL" id="KZ357449">
    <property type="protein sequence ID" value="PIO59585.1"/>
    <property type="molecule type" value="Genomic_DNA"/>
</dbReference>
<dbReference type="OrthoDB" id="5862419at2759"/>
<dbReference type="PANTHER" id="PTHR10974">
    <property type="entry name" value="FI08016P-RELATED"/>
    <property type="match status" value="1"/>
</dbReference>
<feature type="non-terminal residue" evidence="1">
    <location>
        <position position="177"/>
    </location>
</feature>
<dbReference type="PANTHER" id="PTHR10974:SF75">
    <property type="entry name" value="SULFATASE DOMAIN-CONTAINING PROTEIN"/>
    <property type="match status" value="1"/>
</dbReference>
<organism evidence="1 2">
    <name type="scientific">Teladorsagia circumcincta</name>
    <name type="common">Brown stomach worm</name>
    <name type="synonym">Ostertagia circumcincta</name>
    <dbReference type="NCBI Taxonomy" id="45464"/>
    <lineage>
        <taxon>Eukaryota</taxon>
        <taxon>Metazoa</taxon>
        <taxon>Ecdysozoa</taxon>
        <taxon>Nematoda</taxon>
        <taxon>Chromadorea</taxon>
        <taxon>Rhabditida</taxon>
        <taxon>Rhabditina</taxon>
        <taxon>Rhabditomorpha</taxon>
        <taxon>Strongyloidea</taxon>
        <taxon>Trichostrongylidae</taxon>
        <taxon>Teladorsagia</taxon>
    </lineage>
</organism>
<dbReference type="Proteomes" id="UP000230423">
    <property type="component" value="Unassembled WGS sequence"/>
</dbReference>
<proteinExistence type="predicted"/>
<accession>A0A2G9TNS2</accession>